<proteinExistence type="predicted"/>
<dbReference type="AlphaFoldDB" id="A0AAW1PC08"/>
<name>A0AAW1PC08_9CHLO</name>
<comment type="caution">
    <text evidence="1">The sequence shown here is derived from an EMBL/GenBank/DDBJ whole genome shotgun (WGS) entry which is preliminary data.</text>
</comment>
<protein>
    <submittedName>
        <fullName evidence="1">Uncharacterized protein</fullName>
    </submittedName>
</protein>
<evidence type="ECO:0000313" key="1">
    <source>
        <dbReference type="EMBL" id="KAK9807438.1"/>
    </source>
</evidence>
<organism evidence="1 2">
    <name type="scientific">Symbiochloris irregularis</name>
    <dbReference type="NCBI Taxonomy" id="706552"/>
    <lineage>
        <taxon>Eukaryota</taxon>
        <taxon>Viridiplantae</taxon>
        <taxon>Chlorophyta</taxon>
        <taxon>core chlorophytes</taxon>
        <taxon>Trebouxiophyceae</taxon>
        <taxon>Trebouxiales</taxon>
        <taxon>Trebouxiaceae</taxon>
        <taxon>Symbiochloris</taxon>
    </lineage>
</organism>
<reference evidence="1 2" key="1">
    <citation type="journal article" date="2024" name="Nat. Commun.">
        <title>Phylogenomics reveals the evolutionary origins of lichenization in chlorophyte algae.</title>
        <authorList>
            <person name="Puginier C."/>
            <person name="Libourel C."/>
            <person name="Otte J."/>
            <person name="Skaloud P."/>
            <person name="Haon M."/>
            <person name="Grisel S."/>
            <person name="Petersen M."/>
            <person name="Berrin J.G."/>
            <person name="Delaux P.M."/>
            <person name="Dal Grande F."/>
            <person name="Keller J."/>
        </authorList>
    </citation>
    <scope>NUCLEOTIDE SEQUENCE [LARGE SCALE GENOMIC DNA]</scope>
    <source>
        <strain evidence="1 2">SAG 2036</strain>
    </source>
</reference>
<dbReference type="EMBL" id="JALJOQ010000030">
    <property type="protein sequence ID" value="KAK9807438.1"/>
    <property type="molecule type" value="Genomic_DNA"/>
</dbReference>
<dbReference type="Proteomes" id="UP001465755">
    <property type="component" value="Unassembled WGS sequence"/>
</dbReference>
<accession>A0AAW1PC08</accession>
<sequence length="83" mass="9299">MVPRRRPWPNLLSLLQQRTTPSPGDCLRLRVSPLPVVGLLIKSALDATSLSGPIEACEALTRLFSLADWHEPTIQARSRQRSR</sequence>
<keyword evidence="2" id="KW-1185">Reference proteome</keyword>
<gene>
    <name evidence="1" type="ORF">WJX73_006773</name>
</gene>
<evidence type="ECO:0000313" key="2">
    <source>
        <dbReference type="Proteomes" id="UP001465755"/>
    </source>
</evidence>